<dbReference type="GO" id="GO:0005975">
    <property type="term" value="P:carbohydrate metabolic process"/>
    <property type="evidence" value="ECO:0007669"/>
    <property type="project" value="InterPro"/>
</dbReference>
<evidence type="ECO:0000313" key="14">
    <source>
        <dbReference type="Proteomes" id="UP001165678"/>
    </source>
</evidence>
<dbReference type="Proteomes" id="UP001165678">
    <property type="component" value="Unassembled WGS sequence"/>
</dbReference>
<dbReference type="EC" id="2.4.1.227" evidence="10"/>
<dbReference type="Pfam" id="PF03033">
    <property type="entry name" value="Glyco_transf_28"/>
    <property type="match status" value="1"/>
</dbReference>
<dbReference type="GO" id="GO:0008360">
    <property type="term" value="P:regulation of cell shape"/>
    <property type="evidence" value="ECO:0007669"/>
    <property type="project" value="UniProtKB-KW"/>
</dbReference>
<dbReference type="SUPFAM" id="SSF53756">
    <property type="entry name" value="UDP-Glycosyltransferase/glycogen phosphorylase"/>
    <property type="match status" value="1"/>
</dbReference>
<evidence type="ECO:0000256" key="1">
    <source>
        <dbReference type="ARBA" id="ARBA00022475"/>
    </source>
</evidence>
<dbReference type="PANTHER" id="PTHR21015">
    <property type="entry name" value="UDP-N-ACETYLGLUCOSAMINE--N-ACETYLMURAMYL-(PENTAPEPTIDE) PYROPHOSPHORYL-UNDECAPRENOL N-ACETYLGLUCOSAMINE TRANSFERASE 1"/>
    <property type="match status" value="1"/>
</dbReference>
<feature type="domain" description="Glycosyltransferase family 28 N-terminal" evidence="11">
    <location>
        <begin position="8"/>
        <end position="144"/>
    </location>
</feature>
<evidence type="ECO:0000259" key="11">
    <source>
        <dbReference type="Pfam" id="PF03033"/>
    </source>
</evidence>
<keyword evidence="8 10" id="KW-0131">Cell cycle</keyword>
<keyword evidence="6 10" id="KW-0573">Peptidoglycan synthesis</keyword>
<name>A0AA41ZEE7_9GAMM</name>
<feature type="binding site" evidence="10">
    <location>
        <begin position="267"/>
        <end position="272"/>
    </location>
    <ligand>
        <name>UDP-N-acetyl-alpha-D-glucosamine</name>
        <dbReference type="ChEBI" id="CHEBI:57705"/>
    </ligand>
</feature>
<dbReference type="NCBIfam" id="TIGR01133">
    <property type="entry name" value="murG"/>
    <property type="match status" value="1"/>
</dbReference>
<comment type="caution">
    <text evidence="10">Lacks conserved residue(s) required for the propagation of feature annotation.</text>
</comment>
<protein>
    <recommendedName>
        <fullName evidence="10">UDP-N-acetylglucosamine--N-acetylmuramyl-(pentapeptide) pyrophosphoryl-undecaprenol N-acetylglucosamine transferase</fullName>
        <ecNumber evidence="10">2.4.1.227</ecNumber>
    </recommendedName>
    <alternativeName>
        <fullName evidence="10">Undecaprenyl-PP-MurNAc-pentapeptide-UDPGlcNAc GlcNAc transferase</fullName>
    </alternativeName>
</protein>
<comment type="caution">
    <text evidence="13">The sequence shown here is derived from an EMBL/GenBank/DDBJ whole genome shotgun (WGS) entry which is preliminary data.</text>
</comment>
<dbReference type="HAMAP" id="MF_00033">
    <property type="entry name" value="MurG"/>
    <property type="match status" value="1"/>
</dbReference>
<evidence type="ECO:0000256" key="7">
    <source>
        <dbReference type="ARBA" id="ARBA00023136"/>
    </source>
</evidence>
<keyword evidence="3 10" id="KW-0328">Glycosyltransferase</keyword>
<accession>A0AA41ZEE7</accession>
<sequence length="362" mass="37899">MSTPRRALIMAGGTGGHVIPALSLARALTELGVEVHWLGTPRGIENTLVPEAGYPLHHVRVAGLRGNGAAGWLKAPFKLVAALHQARQVIRAVSPGIVIGLGGFASGPGGVAARLGGCPLVIHEQNAVAGMTNTLLSYLATRTYAAFPGAFKDRRGAIVVGNPVRNDIAMLGEPPREVADMTDRPLHLAITGGSLGAQSLNDTVPAALARLPDAKRPLVRHQAGRGKGDAARAAYEQAGIQAEVSEFVTDMAALYQWADVMICRSGALTVSELAAAGKPSVLVPYPFAVDDHQAVNARFLVDHGAAVMIRQSSLNDEGLATTLETLLSADVLADMAHKARAQAKLEAMTIMARDCMEIGFDQ</sequence>
<evidence type="ECO:0000256" key="10">
    <source>
        <dbReference type="HAMAP-Rule" id="MF_00033"/>
    </source>
</evidence>
<keyword evidence="2 10" id="KW-0132">Cell division</keyword>
<dbReference type="Pfam" id="PF04101">
    <property type="entry name" value="Glyco_tran_28_C"/>
    <property type="match status" value="1"/>
</dbReference>
<evidence type="ECO:0000256" key="4">
    <source>
        <dbReference type="ARBA" id="ARBA00022679"/>
    </source>
</evidence>
<feature type="binding site" evidence="10">
    <location>
        <position position="126"/>
    </location>
    <ligand>
        <name>UDP-N-acetyl-alpha-D-glucosamine</name>
        <dbReference type="ChEBI" id="CHEBI:57705"/>
    </ligand>
</feature>
<dbReference type="EMBL" id="JAPIVE010000001">
    <property type="protein sequence ID" value="MCX2523749.1"/>
    <property type="molecule type" value="Genomic_DNA"/>
</dbReference>
<dbReference type="RefSeq" id="WP_265895815.1">
    <property type="nucleotide sequence ID" value="NZ_JAPIVE010000001.1"/>
</dbReference>
<comment type="pathway">
    <text evidence="10">Cell wall biogenesis; peptidoglycan biosynthesis.</text>
</comment>
<keyword evidence="9 10" id="KW-0961">Cell wall biogenesis/degradation</keyword>
<evidence type="ECO:0000256" key="2">
    <source>
        <dbReference type="ARBA" id="ARBA00022618"/>
    </source>
</evidence>
<feature type="domain" description="Glycosyl transferase family 28 C-terminal" evidence="12">
    <location>
        <begin position="188"/>
        <end position="344"/>
    </location>
</feature>
<evidence type="ECO:0000256" key="9">
    <source>
        <dbReference type="ARBA" id="ARBA00023316"/>
    </source>
</evidence>
<feature type="binding site" evidence="10">
    <location>
        <position position="165"/>
    </location>
    <ligand>
        <name>UDP-N-acetyl-alpha-D-glucosamine</name>
        <dbReference type="ChEBI" id="CHEBI:57705"/>
    </ligand>
</feature>
<evidence type="ECO:0000313" key="13">
    <source>
        <dbReference type="EMBL" id="MCX2523749.1"/>
    </source>
</evidence>
<evidence type="ECO:0000256" key="5">
    <source>
        <dbReference type="ARBA" id="ARBA00022960"/>
    </source>
</evidence>
<proteinExistence type="inferred from homology"/>
<gene>
    <name evidence="10 13" type="primary">murG</name>
    <name evidence="13" type="ORF">OQ287_05810</name>
</gene>
<dbReference type="GO" id="GO:0005886">
    <property type="term" value="C:plasma membrane"/>
    <property type="evidence" value="ECO:0007669"/>
    <property type="project" value="UniProtKB-SubCell"/>
</dbReference>
<feature type="binding site" evidence="10">
    <location>
        <begin position="14"/>
        <end position="16"/>
    </location>
    <ligand>
        <name>UDP-N-acetyl-alpha-D-glucosamine</name>
        <dbReference type="ChEBI" id="CHEBI:57705"/>
    </ligand>
</feature>
<dbReference type="InterPro" id="IPR007235">
    <property type="entry name" value="Glyco_trans_28_C"/>
</dbReference>
<dbReference type="PANTHER" id="PTHR21015:SF22">
    <property type="entry name" value="GLYCOSYLTRANSFERASE"/>
    <property type="match status" value="1"/>
</dbReference>
<dbReference type="CDD" id="cd03785">
    <property type="entry name" value="GT28_MurG"/>
    <property type="match status" value="1"/>
</dbReference>
<organism evidence="13 14">
    <name type="scientific">Larsenimonas rhizosphaerae</name>
    <dbReference type="NCBI Taxonomy" id="2944682"/>
    <lineage>
        <taxon>Bacteria</taxon>
        <taxon>Pseudomonadati</taxon>
        <taxon>Pseudomonadota</taxon>
        <taxon>Gammaproteobacteria</taxon>
        <taxon>Oceanospirillales</taxon>
        <taxon>Halomonadaceae</taxon>
        <taxon>Larsenimonas</taxon>
    </lineage>
</organism>
<comment type="similarity">
    <text evidence="10">Belongs to the glycosyltransferase 28 family. MurG subfamily.</text>
</comment>
<dbReference type="Gene3D" id="3.40.50.2000">
    <property type="entry name" value="Glycogen Phosphorylase B"/>
    <property type="match status" value="2"/>
</dbReference>
<dbReference type="GO" id="GO:0050511">
    <property type="term" value="F:undecaprenyldiphospho-muramoylpentapeptide beta-N-acetylglucosaminyltransferase activity"/>
    <property type="evidence" value="ECO:0007669"/>
    <property type="project" value="UniProtKB-UniRule"/>
</dbReference>
<comment type="function">
    <text evidence="10">Cell wall formation. Catalyzes the transfer of a GlcNAc subunit on undecaprenyl-pyrophosphoryl-MurNAc-pentapeptide (lipid intermediate I) to form undecaprenyl-pyrophosphoryl-MurNAc-(pentapeptide)GlcNAc (lipid intermediate II).</text>
</comment>
<evidence type="ECO:0000256" key="6">
    <source>
        <dbReference type="ARBA" id="ARBA00022984"/>
    </source>
</evidence>
<keyword evidence="4 10" id="KW-0808">Transferase</keyword>
<comment type="catalytic activity">
    <reaction evidence="10">
        <text>di-trans,octa-cis-undecaprenyl diphospho-N-acetyl-alpha-D-muramoyl-L-alanyl-D-glutamyl-meso-2,6-diaminopimeloyl-D-alanyl-D-alanine + UDP-N-acetyl-alpha-D-glucosamine = di-trans,octa-cis-undecaprenyl diphospho-[N-acetyl-alpha-D-glucosaminyl-(1-&gt;4)]-N-acetyl-alpha-D-muramoyl-L-alanyl-D-glutamyl-meso-2,6-diaminopimeloyl-D-alanyl-D-alanine + UDP + H(+)</text>
        <dbReference type="Rhea" id="RHEA:31227"/>
        <dbReference type="ChEBI" id="CHEBI:15378"/>
        <dbReference type="ChEBI" id="CHEBI:57705"/>
        <dbReference type="ChEBI" id="CHEBI:58223"/>
        <dbReference type="ChEBI" id="CHEBI:61387"/>
        <dbReference type="ChEBI" id="CHEBI:61388"/>
        <dbReference type="EC" id="2.4.1.227"/>
    </reaction>
</comment>
<evidence type="ECO:0000256" key="3">
    <source>
        <dbReference type="ARBA" id="ARBA00022676"/>
    </source>
</evidence>
<evidence type="ECO:0000259" key="12">
    <source>
        <dbReference type="Pfam" id="PF04101"/>
    </source>
</evidence>
<dbReference type="GO" id="GO:0071555">
    <property type="term" value="P:cell wall organization"/>
    <property type="evidence" value="ECO:0007669"/>
    <property type="project" value="UniProtKB-KW"/>
</dbReference>
<dbReference type="GO" id="GO:0009252">
    <property type="term" value="P:peptidoglycan biosynthetic process"/>
    <property type="evidence" value="ECO:0007669"/>
    <property type="project" value="UniProtKB-UniRule"/>
</dbReference>
<dbReference type="InterPro" id="IPR004276">
    <property type="entry name" value="GlycoTrans_28_N"/>
</dbReference>
<evidence type="ECO:0000256" key="8">
    <source>
        <dbReference type="ARBA" id="ARBA00023306"/>
    </source>
</evidence>
<keyword evidence="5 10" id="KW-0133">Cell shape</keyword>
<feature type="binding site" evidence="10">
    <location>
        <position position="194"/>
    </location>
    <ligand>
        <name>UDP-N-acetyl-alpha-D-glucosamine</name>
        <dbReference type="ChEBI" id="CHEBI:57705"/>
    </ligand>
</feature>
<keyword evidence="7 10" id="KW-0472">Membrane</keyword>
<dbReference type="GO" id="GO:0051301">
    <property type="term" value="P:cell division"/>
    <property type="evidence" value="ECO:0007669"/>
    <property type="project" value="UniProtKB-KW"/>
</dbReference>
<reference evidence="13" key="1">
    <citation type="submission" date="2022-11" db="EMBL/GenBank/DDBJ databases">
        <title>Larsenimonas rhizosphaerae sp. nov., isolated from a tidal mudflat.</title>
        <authorList>
            <person name="Lee S.D."/>
            <person name="Kim I.S."/>
        </authorList>
    </citation>
    <scope>NUCLEOTIDE SEQUENCE</scope>
    <source>
        <strain evidence="13">GH2-1</strain>
    </source>
</reference>
<dbReference type="AlphaFoldDB" id="A0AA41ZEE7"/>
<comment type="subcellular location">
    <subcellularLocation>
        <location evidence="10">Cell membrane</location>
        <topology evidence="10">Peripheral membrane protein</topology>
        <orientation evidence="10">Cytoplasmic side</orientation>
    </subcellularLocation>
</comment>
<keyword evidence="1 10" id="KW-1003">Cell membrane</keyword>
<feature type="binding site" evidence="10">
    <location>
        <position position="293"/>
    </location>
    <ligand>
        <name>UDP-N-acetyl-alpha-D-glucosamine</name>
        <dbReference type="ChEBI" id="CHEBI:57705"/>
    </ligand>
</feature>
<keyword evidence="14" id="KW-1185">Reference proteome</keyword>
<dbReference type="InterPro" id="IPR006009">
    <property type="entry name" value="GlcNAc_MurG"/>
</dbReference>